<organism evidence="1 2">
    <name type="scientific">Christiangramia sediminis</name>
    <dbReference type="NCBI Taxonomy" id="2881336"/>
    <lineage>
        <taxon>Bacteria</taxon>
        <taxon>Pseudomonadati</taxon>
        <taxon>Bacteroidota</taxon>
        <taxon>Flavobacteriia</taxon>
        <taxon>Flavobacteriales</taxon>
        <taxon>Flavobacteriaceae</taxon>
        <taxon>Christiangramia</taxon>
    </lineage>
</organism>
<dbReference type="AlphaFoldDB" id="A0A9X1RWW2"/>
<accession>A0A9X1RWW2</accession>
<dbReference type="EMBL" id="JAJBZG010000002">
    <property type="protein sequence ID" value="MCB7480622.1"/>
    <property type="molecule type" value="Genomic_DNA"/>
</dbReference>
<protein>
    <submittedName>
        <fullName evidence="1">Uncharacterized protein</fullName>
    </submittedName>
</protein>
<name>A0A9X1RWW2_9FLAO</name>
<evidence type="ECO:0000313" key="1">
    <source>
        <dbReference type="EMBL" id="MCB7480622.1"/>
    </source>
</evidence>
<dbReference type="Proteomes" id="UP001139414">
    <property type="component" value="Unassembled WGS sequence"/>
</dbReference>
<reference evidence="1" key="1">
    <citation type="submission" date="2021-10" db="EMBL/GenBank/DDBJ databases">
        <title>Gramella sp. ASW11-100T, isolated from marine sediment.</title>
        <authorList>
            <person name="Xia C."/>
        </authorList>
    </citation>
    <scope>NUCLEOTIDE SEQUENCE</scope>
    <source>
        <strain evidence="1">ASW11-100</strain>
    </source>
</reference>
<keyword evidence="2" id="KW-1185">Reference proteome</keyword>
<evidence type="ECO:0000313" key="2">
    <source>
        <dbReference type="Proteomes" id="UP001139414"/>
    </source>
</evidence>
<sequence>MILDDLKNRNIDWLVYDKAYMRQPNKSRENRIWVYFKLLMNILISFLRKKPTNFYKGALFYIDNTRHASQAELLIPNVHNAIYHNNTDQIIKGGKEINISNGIFSSYIKLVKYFRIFIEYEKHGKSIVFKNNLPIVINGILLYEHYLEIFRSNEIDVVVIFTDHSYKNRALLFAAKHCNVPTAYIPHASVSEIFPPLEMDVAFLEGMDMKNKYEKIAENWSYENKTEIVLAGNYKTNYYRNLNNGSVKNNKLIIGVTYNTLDSSFVVKKLVDDLLSNSIFDHYSIVLRPHPSITNFLEIDHTRTEMSNPALESSVDFLKRIKFLISGDSNIVLEAALLETNVFLKNLSDSPFQDLYGFRIKNVCPFISELGELIPFIKSNFQNYQFNKELLSFYDASYKGDVDGVSKISNYLNNFSDPNSSNS</sequence>
<proteinExistence type="predicted"/>
<comment type="caution">
    <text evidence="1">The sequence shown here is derived from an EMBL/GenBank/DDBJ whole genome shotgun (WGS) entry which is preliminary data.</text>
</comment>
<dbReference type="RefSeq" id="WP_229338808.1">
    <property type="nucleotide sequence ID" value="NZ_JAJBZG010000002.1"/>
</dbReference>
<gene>
    <name evidence="1" type="ORF">LGQ90_05025</name>
</gene>